<dbReference type="Gene3D" id="3.50.50.60">
    <property type="entry name" value="FAD/NAD(P)-binding domain"/>
    <property type="match status" value="1"/>
</dbReference>
<protein>
    <submittedName>
        <fullName evidence="2">Dehydrogenase</fullName>
    </submittedName>
</protein>
<reference evidence="2" key="1">
    <citation type="journal article" date="2007" name="J. Bacteriol.">
        <title>Comparative genome analysis of four magnetotactic bacteria reveals a complex set of group-specific genes implicated in magnetosome biomineralization and function.</title>
        <authorList>
            <person name="Richter M."/>
            <person name="Kube M."/>
            <person name="Bazylinski D.A."/>
            <person name="Lombardot T."/>
            <person name="Gloeckner F.O."/>
            <person name="Reinhardt R."/>
            <person name="Schueler D."/>
        </authorList>
    </citation>
    <scope>NUCLEOTIDE SEQUENCE</scope>
    <source>
        <strain evidence="2">MSR-1</strain>
    </source>
</reference>
<dbReference type="InterPro" id="IPR002937">
    <property type="entry name" value="Amino_oxidase"/>
</dbReference>
<dbReference type="Pfam" id="PF01593">
    <property type="entry name" value="Amino_oxidase"/>
    <property type="match status" value="1"/>
</dbReference>
<organism evidence="2">
    <name type="scientific">Magnetospirillum gryphiswaldense</name>
    <dbReference type="NCBI Taxonomy" id="55518"/>
    <lineage>
        <taxon>Bacteria</taxon>
        <taxon>Pseudomonadati</taxon>
        <taxon>Pseudomonadota</taxon>
        <taxon>Alphaproteobacteria</taxon>
        <taxon>Rhodospirillales</taxon>
        <taxon>Rhodospirillaceae</taxon>
        <taxon>Magnetospirillum</taxon>
    </lineage>
</organism>
<dbReference type="AlphaFoldDB" id="A4TY32"/>
<dbReference type="SUPFAM" id="SSF51905">
    <property type="entry name" value="FAD/NAD(P)-binding domain"/>
    <property type="match status" value="1"/>
</dbReference>
<dbReference type="PANTHER" id="PTHR42923:SF17">
    <property type="entry name" value="AMINE OXIDASE DOMAIN-CONTAINING PROTEIN"/>
    <property type="match status" value="1"/>
</dbReference>
<dbReference type="Gene3D" id="1.10.405.20">
    <property type="match status" value="1"/>
</dbReference>
<dbReference type="InterPro" id="IPR036188">
    <property type="entry name" value="FAD/NAD-bd_sf"/>
</dbReference>
<dbReference type="RefSeq" id="WP_106003377.1">
    <property type="nucleotide sequence ID" value="NZ_CP027527.1"/>
</dbReference>
<dbReference type="Gene3D" id="3.30.70.1990">
    <property type="match status" value="1"/>
</dbReference>
<accession>A4TY32</accession>
<dbReference type="FunFam" id="1.10.405.20:FF:000001">
    <property type="entry name" value="Amine oxidase"/>
    <property type="match status" value="1"/>
</dbReference>
<sequence length="432" mass="47271">MTHITPMPPIRRRIAVIGSGAAALGAAWMLNRHHDVTIFEKNAHVGGHANTVEVIAPDGGAVAVDTGFIVYNERNYPNLIRMFDQLQVPTQATDMSFAVSLDGGGLEYSGGSLTGLFGQWGNLVSPRFWGMVADILRFYREAPKLLTDPDPGLSLGQYLRRGAYGQAFIDDHLLPMAAAIWSAPSATMLRFPASSFVRFCANHGLLQLTDRPRWRTVTGGSRQYVRRITADLLDRIRLNRPVLAITRLTDGVVVTTADGSETFDDVVIGAHADEALALLSDPTPDERTVLGAFAYQENLAVLHSDSRLMPTRKRVWAAWNYLARTSSEGARHLCVTYWMNRLQDLPDDLPLFVTLNPVVAAKPDLVHRSISYHHPVFDTAAMTAQKRLPSLQGGNHTWYCGSYFGYGFHEDAFSSGLAVAAALGCPNPVAAA</sequence>
<gene>
    <name evidence="2" type="ORF">MGR_2355</name>
</gene>
<name>A4TY32_9PROT</name>
<evidence type="ECO:0000313" key="2">
    <source>
        <dbReference type="EMBL" id="CAM75539.1"/>
    </source>
</evidence>
<dbReference type="InterPro" id="IPR050464">
    <property type="entry name" value="Zeta_carotene_desat/Oxidored"/>
</dbReference>
<dbReference type="PANTHER" id="PTHR42923">
    <property type="entry name" value="PROTOPORPHYRINOGEN OXIDASE"/>
    <property type="match status" value="1"/>
</dbReference>
<feature type="domain" description="Amine oxidase" evidence="1">
    <location>
        <begin position="26"/>
        <end position="286"/>
    </location>
</feature>
<dbReference type="EMBL" id="CU459003">
    <property type="protein sequence ID" value="CAM75539.1"/>
    <property type="molecule type" value="Genomic_DNA"/>
</dbReference>
<dbReference type="GO" id="GO:0016491">
    <property type="term" value="F:oxidoreductase activity"/>
    <property type="evidence" value="ECO:0007669"/>
    <property type="project" value="InterPro"/>
</dbReference>
<evidence type="ECO:0000259" key="1">
    <source>
        <dbReference type="Pfam" id="PF01593"/>
    </source>
</evidence>
<proteinExistence type="predicted"/>